<sequence>MAASKTGPSAKILQKAQVRIINNRVCKDLLESWINDRMLCAGILTGGVDACQVRTDPWKVAGGEPDSESQVFTSVTNERLWTFFSISQLLQPEGIYRALLQLVTFQPQTSEVFWDCLSVRLKADQRC</sequence>
<reference evidence="2 3" key="1">
    <citation type="submission" date="2021-07" db="EMBL/GenBank/DDBJ databases">
        <authorList>
            <person name="Palmer J.M."/>
        </authorList>
    </citation>
    <scope>NUCLEOTIDE SEQUENCE [LARGE SCALE GENOMIC DNA]</scope>
    <source>
        <strain evidence="2 3">AT_MEX2019</strain>
        <tissue evidence="2">Muscle</tissue>
    </source>
</reference>
<accession>A0ABU7BLE0</accession>
<dbReference type="Gene3D" id="2.40.10.10">
    <property type="entry name" value="Trypsin-like serine proteases"/>
    <property type="match status" value="1"/>
</dbReference>
<dbReference type="InterPro" id="IPR009003">
    <property type="entry name" value="Peptidase_S1_PA"/>
</dbReference>
<evidence type="ECO:0000313" key="3">
    <source>
        <dbReference type="Proteomes" id="UP001345963"/>
    </source>
</evidence>
<dbReference type="Pfam" id="PF00089">
    <property type="entry name" value="Trypsin"/>
    <property type="match status" value="1"/>
</dbReference>
<dbReference type="InterPro" id="IPR001254">
    <property type="entry name" value="Trypsin_dom"/>
</dbReference>
<feature type="domain" description="Peptidase S1" evidence="1">
    <location>
        <begin position="7"/>
        <end position="52"/>
    </location>
</feature>
<dbReference type="EMBL" id="JAHUTI010058241">
    <property type="protein sequence ID" value="MED6250378.1"/>
    <property type="molecule type" value="Genomic_DNA"/>
</dbReference>
<gene>
    <name evidence="2" type="ORF">ATANTOWER_031795</name>
</gene>
<keyword evidence="3" id="KW-1185">Reference proteome</keyword>
<dbReference type="Proteomes" id="UP001345963">
    <property type="component" value="Unassembled WGS sequence"/>
</dbReference>
<protein>
    <recommendedName>
        <fullName evidence="1">Peptidase S1 domain-containing protein</fullName>
    </recommendedName>
</protein>
<evidence type="ECO:0000259" key="1">
    <source>
        <dbReference type="Pfam" id="PF00089"/>
    </source>
</evidence>
<dbReference type="SUPFAM" id="SSF50494">
    <property type="entry name" value="Trypsin-like serine proteases"/>
    <property type="match status" value="1"/>
</dbReference>
<name>A0ABU7BLE0_9TELE</name>
<dbReference type="InterPro" id="IPR043504">
    <property type="entry name" value="Peptidase_S1_PA_chymotrypsin"/>
</dbReference>
<comment type="caution">
    <text evidence="2">The sequence shown here is derived from an EMBL/GenBank/DDBJ whole genome shotgun (WGS) entry which is preliminary data.</text>
</comment>
<proteinExistence type="predicted"/>
<evidence type="ECO:0000313" key="2">
    <source>
        <dbReference type="EMBL" id="MED6250378.1"/>
    </source>
</evidence>
<organism evidence="2 3">
    <name type="scientific">Ataeniobius toweri</name>
    <dbReference type="NCBI Taxonomy" id="208326"/>
    <lineage>
        <taxon>Eukaryota</taxon>
        <taxon>Metazoa</taxon>
        <taxon>Chordata</taxon>
        <taxon>Craniata</taxon>
        <taxon>Vertebrata</taxon>
        <taxon>Euteleostomi</taxon>
        <taxon>Actinopterygii</taxon>
        <taxon>Neopterygii</taxon>
        <taxon>Teleostei</taxon>
        <taxon>Neoteleostei</taxon>
        <taxon>Acanthomorphata</taxon>
        <taxon>Ovalentaria</taxon>
        <taxon>Atherinomorphae</taxon>
        <taxon>Cyprinodontiformes</taxon>
        <taxon>Goodeidae</taxon>
        <taxon>Ataeniobius</taxon>
    </lineage>
</organism>